<organism evidence="1 2">
    <name type="scientific">Paramarasmius palmivorus</name>
    <dbReference type="NCBI Taxonomy" id="297713"/>
    <lineage>
        <taxon>Eukaryota</taxon>
        <taxon>Fungi</taxon>
        <taxon>Dikarya</taxon>
        <taxon>Basidiomycota</taxon>
        <taxon>Agaricomycotina</taxon>
        <taxon>Agaricomycetes</taxon>
        <taxon>Agaricomycetidae</taxon>
        <taxon>Agaricales</taxon>
        <taxon>Marasmiineae</taxon>
        <taxon>Marasmiaceae</taxon>
        <taxon>Paramarasmius</taxon>
    </lineage>
</organism>
<evidence type="ECO:0000313" key="2">
    <source>
        <dbReference type="Proteomes" id="UP001383192"/>
    </source>
</evidence>
<protein>
    <submittedName>
        <fullName evidence="1">Uncharacterized protein</fullName>
    </submittedName>
</protein>
<evidence type="ECO:0000313" key="1">
    <source>
        <dbReference type="EMBL" id="KAK7024619.1"/>
    </source>
</evidence>
<accession>A0AAW0BDU0</accession>
<keyword evidence="2" id="KW-1185">Reference proteome</keyword>
<name>A0AAW0BDU0_9AGAR</name>
<dbReference type="EMBL" id="JAYKXP010000118">
    <property type="protein sequence ID" value="KAK7024619.1"/>
    <property type="molecule type" value="Genomic_DNA"/>
</dbReference>
<proteinExistence type="predicted"/>
<gene>
    <name evidence="1" type="ORF">VNI00_016123</name>
</gene>
<reference evidence="1 2" key="1">
    <citation type="submission" date="2024-01" db="EMBL/GenBank/DDBJ databases">
        <title>A draft genome for a cacao thread blight-causing isolate of Paramarasmius palmivorus.</title>
        <authorList>
            <person name="Baruah I.K."/>
            <person name="Bukari Y."/>
            <person name="Amoako-Attah I."/>
            <person name="Meinhardt L.W."/>
            <person name="Bailey B.A."/>
            <person name="Cohen S.P."/>
        </authorList>
    </citation>
    <scope>NUCLEOTIDE SEQUENCE [LARGE SCALE GENOMIC DNA]</scope>
    <source>
        <strain evidence="1 2">GH-12</strain>
    </source>
</reference>
<sequence length="188" mass="20955">MKRSRSSDGSALVSSEPTKKIRLVSPPLIPYSIDSSADLLMDAVEQPDSEEIEELLFTNEDDHHESEYISNRALAGLNTSFMVFNASATGHMLKLRNTRFQRSVQVIVFSEPKFANNIPRIAIRQMGVLVPSLLIPVNEGQLIEALAQWVVSGSHSYVGDAGGLRLCFSAKEFERFRSAAYPSYTHMY</sequence>
<dbReference type="AlphaFoldDB" id="A0AAW0BDU0"/>
<dbReference type="Proteomes" id="UP001383192">
    <property type="component" value="Unassembled WGS sequence"/>
</dbReference>
<comment type="caution">
    <text evidence="1">The sequence shown here is derived from an EMBL/GenBank/DDBJ whole genome shotgun (WGS) entry which is preliminary data.</text>
</comment>